<evidence type="ECO:0000256" key="1">
    <source>
        <dbReference type="SAM" id="MobiDB-lite"/>
    </source>
</evidence>
<protein>
    <submittedName>
        <fullName evidence="3">Copper amine oxidase N-terminal domain-containing protein</fullName>
    </submittedName>
</protein>
<comment type="caution">
    <text evidence="3">The sequence shown here is derived from an EMBL/GenBank/DDBJ whole genome shotgun (WGS) entry which is preliminary data.</text>
</comment>
<evidence type="ECO:0000313" key="4">
    <source>
        <dbReference type="Proteomes" id="UP001231941"/>
    </source>
</evidence>
<gene>
    <name evidence="3" type="ORF">Q5Y73_11305</name>
</gene>
<dbReference type="SUPFAM" id="SSF55383">
    <property type="entry name" value="Copper amine oxidase, domain N"/>
    <property type="match status" value="1"/>
</dbReference>
<dbReference type="RefSeq" id="WP_305992006.1">
    <property type="nucleotide sequence ID" value="NZ_JAVAMP010000004.1"/>
</dbReference>
<feature type="region of interest" description="Disordered" evidence="1">
    <location>
        <begin position="86"/>
        <end position="106"/>
    </location>
</feature>
<dbReference type="InterPro" id="IPR036582">
    <property type="entry name" value="Mao_N_sf"/>
</dbReference>
<dbReference type="Gene3D" id="3.30.457.10">
    <property type="entry name" value="Copper amine oxidase-like, N-terminal domain"/>
    <property type="match status" value="1"/>
</dbReference>
<dbReference type="InterPro" id="IPR012854">
    <property type="entry name" value="Cu_amine_oxidase-like_N"/>
</dbReference>
<dbReference type="Proteomes" id="UP001231941">
    <property type="component" value="Unassembled WGS sequence"/>
</dbReference>
<dbReference type="InterPro" id="IPR036570">
    <property type="entry name" value="HORMA_dom_sf"/>
</dbReference>
<dbReference type="EMBL" id="JAVAMP010000004">
    <property type="protein sequence ID" value="MDP5274699.1"/>
    <property type="molecule type" value="Genomic_DNA"/>
</dbReference>
<reference evidence="3 4" key="1">
    <citation type="submission" date="2023-08" db="EMBL/GenBank/DDBJ databases">
        <authorList>
            <person name="Park J.-S."/>
        </authorList>
    </citation>
    <scope>NUCLEOTIDE SEQUENCE [LARGE SCALE GENOMIC DNA]</scope>
    <source>
        <strain evidence="3 4">2205SS18-9</strain>
    </source>
</reference>
<proteinExistence type="predicted"/>
<dbReference type="SUPFAM" id="SSF56019">
    <property type="entry name" value="The spindle assembly checkpoint protein mad2"/>
    <property type="match status" value="1"/>
</dbReference>
<feature type="domain" description="Copper amine oxidase-like N-terminal" evidence="2">
    <location>
        <begin position="40"/>
        <end position="84"/>
    </location>
</feature>
<keyword evidence="4" id="KW-1185">Reference proteome</keyword>
<organism evidence="3 4">
    <name type="scientific">Chengkuizengella axinellae</name>
    <dbReference type="NCBI Taxonomy" id="3064388"/>
    <lineage>
        <taxon>Bacteria</taxon>
        <taxon>Bacillati</taxon>
        <taxon>Bacillota</taxon>
        <taxon>Bacilli</taxon>
        <taxon>Bacillales</taxon>
        <taxon>Paenibacillaceae</taxon>
        <taxon>Chengkuizengella</taxon>
    </lineage>
</organism>
<sequence length="428" mass="49876">MKFKFITGFVLGALLFGSIGVYASGSNLIEVFYSIKDIKINNESSMPEQEPFIYNGTTYVPLRYVSEALDYEVEWDAESKAILIGNAGEGQSETTESTDTPLSPKLIKDVEGPEMIELGKASVRALIINYELIRDLNHFQFNFDEGNPVDVYVTDDYIEKFGEGFAYSEVGDMIESISQYKDIAPHLDSKKTLDIFFYTDDSDLLPTDEWGSFSNWDDRYSEILINGSKLAEFGDFRVDLTHELVHYFDLQYEFYEVDNMPIFENYWDASDLNWLFEGGAEYGSYFFYDYDESENYQNFAETTTLRTETTFEGYDENEIGLYGIELWLNDDAPLDSFDDLYDYSSNDYNAYFSFYWFLVEEYGYETIYDYMEYISDHFKASATITQGEKDEAANKFFGMTEEEVLEAWLDYFDYFDDYVTPVYKNIDE</sequence>
<evidence type="ECO:0000259" key="2">
    <source>
        <dbReference type="Pfam" id="PF07833"/>
    </source>
</evidence>
<dbReference type="Pfam" id="PF07833">
    <property type="entry name" value="Cu_amine_oxidN1"/>
    <property type="match status" value="1"/>
</dbReference>
<accession>A0ABT9IZ95</accession>
<evidence type="ECO:0000313" key="3">
    <source>
        <dbReference type="EMBL" id="MDP5274699.1"/>
    </source>
</evidence>
<name>A0ABT9IZ95_9BACL</name>
<feature type="compositionally biased region" description="Polar residues" evidence="1">
    <location>
        <begin position="89"/>
        <end position="101"/>
    </location>
</feature>